<evidence type="ECO:0008006" key="4">
    <source>
        <dbReference type="Google" id="ProtNLM"/>
    </source>
</evidence>
<feature type="transmembrane region" description="Helical" evidence="1">
    <location>
        <begin position="153"/>
        <end position="174"/>
    </location>
</feature>
<dbReference type="AlphaFoldDB" id="A0A1I7MI59"/>
<dbReference type="Proteomes" id="UP000198881">
    <property type="component" value="Unassembled WGS sequence"/>
</dbReference>
<sequence>MVAAHTLPEADPVTGAPTLSWLLFGGHASALFAVLAGVAVAFMMGGRRPKTCRRLLLRARVGLLVRALLLLVWGLGLNALPLPVYDILPHLALQTFGAATLSNPTLVDLVLDPAGLLLSLLLTAVYPAVTWMAFILLGMALGRMMLQRRSVQLGLLGTGGLLMLLGNGISWLAVHAWGGSGRIVSESHGATADSVRRAMLFGGDPALPSDSPWWQLVVGPHSNTTLSWAASAGMALVVVGGALWVSRSAGQLLWPLASLGSMTLTGYTIHLVVLASVHVDHHPWLWFWGQVVLGILLAMAWQRAVGRGPIEAAVSRLSRLGAAVLVRPEGRRSRS</sequence>
<keyword evidence="3" id="KW-1185">Reference proteome</keyword>
<feature type="transmembrane region" description="Helical" evidence="1">
    <location>
        <begin position="20"/>
        <end position="42"/>
    </location>
</feature>
<evidence type="ECO:0000313" key="3">
    <source>
        <dbReference type="Proteomes" id="UP000198881"/>
    </source>
</evidence>
<feature type="transmembrane region" description="Helical" evidence="1">
    <location>
        <begin position="116"/>
        <end position="141"/>
    </location>
</feature>
<feature type="transmembrane region" description="Helical" evidence="1">
    <location>
        <begin position="252"/>
        <end position="277"/>
    </location>
</feature>
<proteinExistence type="predicted"/>
<reference evidence="2 3" key="1">
    <citation type="submission" date="2016-10" db="EMBL/GenBank/DDBJ databases">
        <authorList>
            <person name="de Groot N.N."/>
        </authorList>
    </citation>
    <scope>NUCLEOTIDE SEQUENCE [LARGE SCALE GENOMIC DNA]</scope>
    <source>
        <strain evidence="2 3">CGMCC 1.7054</strain>
    </source>
</reference>
<dbReference type="EMBL" id="FPCG01000002">
    <property type="protein sequence ID" value="SFV21560.1"/>
    <property type="molecule type" value="Genomic_DNA"/>
</dbReference>
<dbReference type="STRING" id="574650.SAMN04487966_102418"/>
<organism evidence="2 3">
    <name type="scientific">Micrococcus terreus</name>
    <dbReference type="NCBI Taxonomy" id="574650"/>
    <lineage>
        <taxon>Bacteria</taxon>
        <taxon>Bacillati</taxon>
        <taxon>Actinomycetota</taxon>
        <taxon>Actinomycetes</taxon>
        <taxon>Micrococcales</taxon>
        <taxon>Micrococcaceae</taxon>
        <taxon>Micrococcus</taxon>
    </lineage>
</organism>
<feature type="transmembrane region" description="Helical" evidence="1">
    <location>
        <begin position="283"/>
        <end position="301"/>
    </location>
</feature>
<keyword evidence="1" id="KW-0472">Membrane</keyword>
<name>A0A1I7MI59_9MICC</name>
<feature type="transmembrane region" description="Helical" evidence="1">
    <location>
        <begin position="226"/>
        <end position="245"/>
    </location>
</feature>
<feature type="transmembrane region" description="Helical" evidence="1">
    <location>
        <begin position="63"/>
        <end position="85"/>
    </location>
</feature>
<accession>A0A1I7MI59</accession>
<keyword evidence="1" id="KW-0812">Transmembrane</keyword>
<evidence type="ECO:0000313" key="2">
    <source>
        <dbReference type="EMBL" id="SFV21560.1"/>
    </source>
</evidence>
<protein>
    <recommendedName>
        <fullName evidence="4">Heparan-alpha-glucosaminide N-acetyltransferase catalytic domain-containing protein</fullName>
    </recommendedName>
</protein>
<gene>
    <name evidence="2" type="ORF">SAMN04487966_102418</name>
</gene>
<evidence type="ECO:0000256" key="1">
    <source>
        <dbReference type="SAM" id="Phobius"/>
    </source>
</evidence>
<keyword evidence="1" id="KW-1133">Transmembrane helix</keyword>